<organism evidence="1 2">
    <name type="scientific">Exidia glandulosa HHB12029</name>
    <dbReference type="NCBI Taxonomy" id="1314781"/>
    <lineage>
        <taxon>Eukaryota</taxon>
        <taxon>Fungi</taxon>
        <taxon>Dikarya</taxon>
        <taxon>Basidiomycota</taxon>
        <taxon>Agaricomycotina</taxon>
        <taxon>Agaricomycetes</taxon>
        <taxon>Auriculariales</taxon>
        <taxon>Exidiaceae</taxon>
        <taxon>Exidia</taxon>
    </lineage>
</organism>
<dbReference type="EMBL" id="KV425984">
    <property type="protein sequence ID" value="KZV93774.1"/>
    <property type="molecule type" value="Genomic_DNA"/>
</dbReference>
<dbReference type="Pfam" id="PF09808">
    <property type="entry name" value="SNAPC1"/>
    <property type="match status" value="1"/>
</dbReference>
<keyword evidence="2" id="KW-1185">Reference proteome</keyword>
<reference evidence="1 2" key="1">
    <citation type="journal article" date="2016" name="Mol. Biol. Evol.">
        <title>Comparative Genomics of Early-Diverging Mushroom-Forming Fungi Provides Insights into the Origins of Lignocellulose Decay Capabilities.</title>
        <authorList>
            <person name="Nagy L.G."/>
            <person name="Riley R."/>
            <person name="Tritt A."/>
            <person name="Adam C."/>
            <person name="Daum C."/>
            <person name="Floudas D."/>
            <person name="Sun H."/>
            <person name="Yadav J.S."/>
            <person name="Pangilinan J."/>
            <person name="Larsson K.H."/>
            <person name="Matsuura K."/>
            <person name="Barry K."/>
            <person name="Labutti K."/>
            <person name="Kuo R."/>
            <person name="Ohm R.A."/>
            <person name="Bhattacharya S.S."/>
            <person name="Shirouzu T."/>
            <person name="Yoshinaga Y."/>
            <person name="Martin F.M."/>
            <person name="Grigoriev I.V."/>
            <person name="Hibbett D.S."/>
        </authorList>
    </citation>
    <scope>NUCLEOTIDE SEQUENCE [LARGE SCALE GENOMIC DNA]</scope>
    <source>
        <strain evidence="1 2">HHB12029</strain>
    </source>
</reference>
<sequence length="317" mass="35517">MYPAPSQHRRAPAAPQPYYYHSSVFVDPTRDDISRLLAAFEDAHNAQTSSRPFALFKSIWMQHGWDLIHLKVFDPRGREAFLDVMCRLFLECVLHGRTPLLCLGGLFALYTFHSTPPKDGSSLFNLAHVPIALDDYERLVKFPQSLESPARQYATKVLLDLLSKQIFLILPHSSLSPLNPPALPASVLAIESADPHPVSGRKKVGRPSRREKITRADAMLNSLEDALDRLDDDDDVAGPAPSNEAYLEMKQTVLESVSLEDVDRAEKKTIERMRKLEQRLKSDGTERALLLKAEAAAKNPGGLLNLVEESRDPLFDE</sequence>
<gene>
    <name evidence="1" type="ORF">EXIGLDRAFT_673733</name>
</gene>
<accession>A0A165IRI9</accession>
<proteinExistence type="predicted"/>
<evidence type="ECO:0000313" key="2">
    <source>
        <dbReference type="Proteomes" id="UP000077266"/>
    </source>
</evidence>
<dbReference type="AlphaFoldDB" id="A0A165IRI9"/>
<dbReference type="STRING" id="1314781.A0A165IRI9"/>
<dbReference type="Proteomes" id="UP000077266">
    <property type="component" value="Unassembled WGS sequence"/>
</dbReference>
<dbReference type="OrthoDB" id="3253083at2759"/>
<name>A0A165IRI9_EXIGL</name>
<dbReference type="InParanoid" id="A0A165IRI9"/>
<dbReference type="InterPro" id="IPR019188">
    <property type="entry name" value="SNAPC1"/>
</dbReference>
<protein>
    <submittedName>
        <fullName evidence="1">Uncharacterized protein</fullName>
    </submittedName>
</protein>
<evidence type="ECO:0000313" key="1">
    <source>
        <dbReference type="EMBL" id="KZV93774.1"/>
    </source>
</evidence>